<dbReference type="EMBL" id="CP010836">
    <property type="protein sequence ID" value="AJP71847.1"/>
    <property type="molecule type" value="Genomic_DNA"/>
</dbReference>
<keyword evidence="1" id="KW-0472">Membrane</keyword>
<feature type="transmembrane region" description="Helical" evidence="1">
    <location>
        <begin position="111"/>
        <end position="128"/>
    </location>
</feature>
<organism evidence="2 3">
    <name type="scientific">Sphingomonas hengshuiensis</name>
    <dbReference type="NCBI Taxonomy" id="1609977"/>
    <lineage>
        <taxon>Bacteria</taxon>
        <taxon>Pseudomonadati</taxon>
        <taxon>Pseudomonadota</taxon>
        <taxon>Alphaproteobacteria</taxon>
        <taxon>Sphingomonadales</taxon>
        <taxon>Sphingomonadaceae</taxon>
        <taxon>Sphingomonas</taxon>
    </lineage>
</organism>
<feature type="transmembrane region" description="Helical" evidence="1">
    <location>
        <begin position="20"/>
        <end position="40"/>
    </location>
</feature>
<dbReference type="SUPFAM" id="SSF103473">
    <property type="entry name" value="MFS general substrate transporter"/>
    <property type="match status" value="1"/>
</dbReference>
<dbReference type="InterPro" id="IPR036259">
    <property type="entry name" value="MFS_trans_sf"/>
</dbReference>
<keyword evidence="1" id="KW-0812">Transmembrane</keyword>
<keyword evidence="3" id="KW-1185">Reference proteome</keyword>
<feature type="transmembrane region" description="Helical" evidence="1">
    <location>
        <begin position="46"/>
        <end position="69"/>
    </location>
</feature>
<proteinExistence type="predicted"/>
<dbReference type="KEGG" id="sphi:TS85_08730"/>
<protein>
    <submittedName>
        <fullName evidence="2">Uncharacterized protein</fullName>
    </submittedName>
</protein>
<name>A0A7U4LEV6_9SPHN</name>
<dbReference type="AlphaFoldDB" id="A0A7U4LEV6"/>
<evidence type="ECO:0000313" key="3">
    <source>
        <dbReference type="Proteomes" id="UP000032300"/>
    </source>
</evidence>
<reference evidence="2 3" key="2">
    <citation type="submission" date="2015-02" db="EMBL/GenBank/DDBJ databases">
        <title>The complete genome of Sphingomonas hengshuiensis sp. WHSC-8 isolated from soil of Hengshui Lake.</title>
        <authorList>
            <person name="Wei S."/>
            <person name="Guo J."/>
            <person name="Su C."/>
            <person name="Wu R."/>
            <person name="Zhang Z."/>
            <person name="Liang K."/>
            <person name="Li H."/>
            <person name="Wang T."/>
            <person name="Liu H."/>
            <person name="Zhang C."/>
            <person name="Li Z."/>
            <person name="Wang Q."/>
            <person name="Meng J."/>
        </authorList>
    </citation>
    <scope>NUCLEOTIDE SEQUENCE [LARGE SCALE GENOMIC DNA]</scope>
    <source>
        <strain evidence="2 3">WHSC-8</strain>
    </source>
</reference>
<accession>A0A7U4LEV6</accession>
<gene>
    <name evidence="2" type="ORF">TS85_08730</name>
</gene>
<sequence>MDDANWGERRLSARDRRRRAIRAAMVVGAIGFGVFAPRLVPPGPDAALVKFLLSLGYAVAILIGGLVLWRQTDELERRRAIHAAAAMGFTSLFATVLVMLAAPVWGLRNPAMLIFGISLAAGGATWIVQRFRH</sequence>
<keyword evidence="1" id="KW-1133">Transmembrane helix</keyword>
<reference evidence="2 3" key="1">
    <citation type="journal article" date="2015" name="Int. J. Syst. Evol. Microbiol.">
        <title>Sphingomonas hengshuiensis sp. nov., isolated from lake wetland.</title>
        <authorList>
            <person name="Wei S."/>
            <person name="Wang T."/>
            <person name="Liu H."/>
            <person name="Zhang C."/>
            <person name="Guo J."/>
            <person name="Wang Q."/>
            <person name="Liang K."/>
            <person name="Zhang Z."/>
        </authorList>
    </citation>
    <scope>NUCLEOTIDE SEQUENCE [LARGE SCALE GENOMIC DNA]</scope>
    <source>
        <strain evidence="2 3">WHSC-8</strain>
    </source>
</reference>
<dbReference type="Proteomes" id="UP000032300">
    <property type="component" value="Chromosome"/>
</dbReference>
<evidence type="ECO:0000313" key="2">
    <source>
        <dbReference type="EMBL" id="AJP71847.1"/>
    </source>
</evidence>
<feature type="transmembrane region" description="Helical" evidence="1">
    <location>
        <begin position="81"/>
        <end position="105"/>
    </location>
</feature>
<evidence type="ECO:0000256" key="1">
    <source>
        <dbReference type="SAM" id="Phobius"/>
    </source>
</evidence>